<gene>
    <name evidence="1" type="ORF">METZ01_LOCUS377846</name>
</gene>
<sequence length="67" mass="8340">MTKICKCGHKKTEHIDGHIRYRDMIDKVVRTKCKHIRRNVKFHYKKRPDIIFEKDENCVCKEFEWFE</sequence>
<reference evidence="1" key="1">
    <citation type="submission" date="2018-05" db="EMBL/GenBank/DDBJ databases">
        <authorList>
            <person name="Lanie J.A."/>
            <person name="Ng W.-L."/>
            <person name="Kazmierczak K.M."/>
            <person name="Andrzejewski T.M."/>
            <person name="Davidsen T.M."/>
            <person name="Wayne K.J."/>
            <person name="Tettelin H."/>
            <person name="Glass J.I."/>
            <person name="Rusch D."/>
            <person name="Podicherti R."/>
            <person name="Tsui H.-C.T."/>
            <person name="Winkler M.E."/>
        </authorList>
    </citation>
    <scope>NUCLEOTIDE SEQUENCE</scope>
</reference>
<organism evidence="1">
    <name type="scientific">marine metagenome</name>
    <dbReference type="NCBI Taxonomy" id="408172"/>
    <lineage>
        <taxon>unclassified sequences</taxon>
        <taxon>metagenomes</taxon>
        <taxon>ecological metagenomes</taxon>
    </lineage>
</organism>
<dbReference type="AlphaFoldDB" id="A0A382TTC6"/>
<name>A0A382TTC6_9ZZZZ</name>
<evidence type="ECO:0000313" key="1">
    <source>
        <dbReference type="EMBL" id="SVD24992.1"/>
    </source>
</evidence>
<proteinExistence type="predicted"/>
<protein>
    <submittedName>
        <fullName evidence="1">Uncharacterized protein</fullName>
    </submittedName>
</protein>
<accession>A0A382TTC6</accession>
<dbReference type="EMBL" id="UINC01138815">
    <property type="protein sequence ID" value="SVD24992.1"/>
    <property type="molecule type" value="Genomic_DNA"/>
</dbReference>